<evidence type="ECO:0000256" key="10">
    <source>
        <dbReference type="SAM" id="Phobius"/>
    </source>
</evidence>
<feature type="compositionally biased region" description="Low complexity" evidence="9">
    <location>
        <begin position="33"/>
        <end position="51"/>
    </location>
</feature>
<keyword evidence="6 8" id="KW-0175">Coiled coil</keyword>
<dbReference type="PANTHER" id="PTHR15352">
    <property type="entry name" value="LYMPHOID-RESTRICTED MEMBRANE PROTEIN, JAW1"/>
    <property type="match status" value="1"/>
</dbReference>
<dbReference type="PANTHER" id="PTHR15352:SF1">
    <property type="entry name" value="KASH5-LIKE COILED-COIL DOMAIN-CONTAINING PROTEIN"/>
    <property type="match status" value="1"/>
</dbReference>
<name>A0A8S4PYA2_OWEFU</name>
<keyword evidence="3" id="KW-0963">Cytoplasm</keyword>
<evidence type="ECO:0000313" key="11">
    <source>
        <dbReference type="EMBL" id="CAH1798827.1"/>
    </source>
</evidence>
<feature type="coiled-coil region" evidence="8">
    <location>
        <begin position="314"/>
        <end position="341"/>
    </location>
</feature>
<reference evidence="11" key="1">
    <citation type="submission" date="2022-03" db="EMBL/GenBank/DDBJ databases">
        <authorList>
            <person name="Martin C."/>
        </authorList>
    </citation>
    <scope>NUCLEOTIDE SEQUENCE</scope>
</reference>
<evidence type="ECO:0000256" key="9">
    <source>
        <dbReference type="SAM" id="MobiDB-lite"/>
    </source>
</evidence>
<gene>
    <name evidence="11" type="ORF">OFUS_LOCUS22913</name>
</gene>
<feature type="compositionally biased region" description="Basic and acidic residues" evidence="9">
    <location>
        <begin position="69"/>
        <end position="95"/>
    </location>
</feature>
<comment type="subcellular location">
    <subcellularLocation>
        <location evidence="2">Cytoplasm</location>
    </subcellularLocation>
    <subcellularLocation>
        <location evidence="1">Membrane</location>
        <topology evidence="1">Single-pass membrane protein</topology>
    </subcellularLocation>
</comment>
<feature type="compositionally biased region" description="Basic and acidic residues" evidence="9">
    <location>
        <begin position="143"/>
        <end position="174"/>
    </location>
</feature>
<feature type="transmembrane region" description="Helical" evidence="10">
    <location>
        <begin position="601"/>
        <end position="624"/>
    </location>
</feature>
<evidence type="ECO:0000256" key="7">
    <source>
        <dbReference type="ARBA" id="ARBA00023136"/>
    </source>
</evidence>
<evidence type="ECO:0000256" key="6">
    <source>
        <dbReference type="ARBA" id="ARBA00023054"/>
    </source>
</evidence>
<accession>A0A8S4PYA2</accession>
<comment type="caution">
    <text evidence="11">The sequence shown here is derived from an EMBL/GenBank/DDBJ whole genome shotgun (WGS) entry which is preliminary data.</text>
</comment>
<feature type="compositionally biased region" description="Polar residues" evidence="9">
    <location>
        <begin position="18"/>
        <end position="30"/>
    </location>
</feature>
<evidence type="ECO:0000256" key="3">
    <source>
        <dbReference type="ARBA" id="ARBA00022490"/>
    </source>
</evidence>
<dbReference type="Pfam" id="PF05781">
    <property type="entry name" value="MRVI1"/>
    <property type="match status" value="1"/>
</dbReference>
<evidence type="ECO:0000256" key="5">
    <source>
        <dbReference type="ARBA" id="ARBA00022989"/>
    </source>
</evidence>
<evidence type="ECO:0000256" key="4">
    <source>
        <dbReference type="ARBA" id="ARBA00022692"/>
    </source>
</evidence>
<keyword evidence="5 10" id="KW-1133">Transmembrane helix</keyword>
<dbReference type="EMBL" id="CAIIXF020000011">
    <property type="protein sequence ID" value="CAH1798827.1"/>
    <property type="molecule type" value="Genomic_DNA"/>
</dbReference>
<dbReference type="GO" id="GO:0005737">
    <property type="term" value="C:cytoplasm"/>
    <property type="evidence" value="ECO:0007669"/>
    <property type="project" value="UniProtKB-SubCell"/>
</dbReference>
<evidence type="ECO:0000256" key="2">
    <source>
        <dbReference type="ARBA" id="ARBA00004496"/>
    </source>
</evidence>
<keyword evidence="4 10" id="KW-0812">Transmembrane</keyword>
<dbReference type="Proteomes" id="UP000749559">
    <property type="component" value="Unassembled WGS sequence"/>
</dbReference>
<evidence type="ECO:0000313" key="12">
    <source>
        <dbReference type="Proteomes" id="UP000749559"/>
    </source>
</evidence>
<keyword evidence="12" id="KW-1185">Reference proteome</keyword>
<dbReference type="OrthoDB" id="10062605at2759"/>
<protein>
    <recommendedName>
        <fullName evidence="13">Lymphoid-restricted membrane protein</fullName>
    </recommendedName>
</protein>
<evidence type="ECO:0000256" key="8">
    <source>
        <dbReference type="SAM" id="Coils"/>
    </source>
</evidence>
<evidence type="ECO:0000256" key="1">
    <source>
        <dbReference type="ARBA" id="ARBA00004167"/>
    </source>
</evidence>
<feature type="non-terminal residue" evidence="11">
    <location>
        <position position="652"/>
    </location>
</feature>
<dbReference type="GO" id="GO:0016020">
    <property type="term" value="C:membrane"/>
    <property type="evidence" value="ECO:0007669"/>
    <property type="project" value="UniProtKB-SubCell"/>
</dbReference>
<dbReference type="AlphaFoldDB" id="A0A8S4PYA2"/>
<evidence type="ECO:0008006" key="13">
    <source>
        <dbReference type="Google" id="ProtNLM"/>
    </source>
</evidence>
<organism evidence="11 12">
    <name type="scientific">Owenia fusiformis</name>
    <name type="common">Polychaete worm</name>
    <dbReference type="NCBI Taxonomy" id="6347"/>
    <lineage>
        <taxon>Eukaryota</taxon>
        <taxon>Metazoa</taxon>
        <taxon>Spiralia</taxon>
        <taxon>Lophotrochozoa</taxon>
        <taxon>Annelida</taxon>
        <taxon>Polychaeta</taxon>
        <taxon>Sedentaria</taxon>
        <taxon>Canalipalpata</taxon>
        <taxon>Sabellida</taxon>
        <taxon>Oweniida</taxon>
        <taxon>Oweniidae</taxon>
        <taxon>Owenia</taxon>
    </lineage>
</organism>
<proteinExistence type="predicted"/>
<keyword evidence="7 10" id="KW-0472">Membrane</keyword>
<sequence>YLILWYKRSHLIEMNRAQPHTPTGSSQPVYSTARRLSLAPRPRRSLLSWSSQESPIEHEEFQDQDDDCFDHNEYGSGSESKKDSLESLPETKEVTKAPGYPDFPVQPFKIGNSLQKLRQENLAKKRRESSPKMPELAENENDGDPKAVHAEPEDDINGKSDDAVHVNGESREGQENGSSFPNLPNAFLKKLGLNGADKEKSAEHLNDQELEEKFVGISLAFKTDRLTLEKRLELQERQRNIAEENIDQELDGLKEALKSLHTMCMDNESVQIYQRLQHHIEVLAQTTNRMSSRAEVLGAVHQERRLSTAIEVMVQHTENLKRLYEREHHELEETRRILQENNLYTPSTSPDIAGEYTIGKRSMSVTGGATSLKGTRRRASVAVGALGRQASVSNDPKSRFQNIVASTSAGNKNSIFSVVRRASMADKGDNSPTGQSELSPILSSPTLEKTQELNHNDIKESLQPVVVSNGPTSASIATITSSTLATPSTQGTTLVRRSITYSKDGSDKSTDHKPNEEEIFQKGYEEGIKAKVSQDLEDLREQQKVFCDTLEDLMDQSEIAEQMEACESRETFIEKVLKIKPRVELIYSKFSWDKSGKQMRYFLACILFGLAVLTVLFTLIPGVAATASNTDTSVEEMPQPHISVRNYRAPPS</sequence>
<dbReference type="InterPro" id="IPR008677">
    <property type="entry name" value="MRVI1"/>
</dbReference>
<feature type="region of interest" description="Disordered" evidence="9">
    <location>
        <begin position="16"/>
        <end position="183"/>
    </location>
</feature>